<dbReference type="GO" id="GO:0090090">
    <property type="term" value="P:negative regulation of canonical Wnt signaling pathway"/>
    <property type="evidence" value="ECO:0007669"/>
    <property type="project" value="TreeGrafter"/>
</dbReference>
<dbReference type="InterPro" id="IPR032675">
    <property type="entry name" value="LRR_dom_sf"/>
</dbReference>
<evidence type="ECO:0000256" key="5">
    <source>
        <dbReference type="SAM" id="SignalP"/>
    </source>
</evidence>
<dbReference type="GO" id="GO:0005886">
    <property type="term" value="C:plasma membrane"/>
    <property type="evidence" value="ECO:0007669"/>
    <property type="project" value="TreeGrafter"/>
</dbReference>
<comment type="caution">
    <text evidence="8">The sequence shown here is derived from an EMBL/GenBank/DDBJ whole genome shotgun (WGS) entry which is preliminary data.</text>
</comment>
<organism evidence="8 9">
    <name type="scientific">Scyliorhinus torazame</name>
    <name type="common">Cloudy catshark</name>
    <name type="synonym">Catulus torazame</name>
    <dbReference type="NCBI Taxonomy" id="75743"/>
    <lineage>
        <taxon>Eukaryota</taxon>
        <taxon>Metazoa</taxon>
        <taxon>Chordata</taxon>
        <taxon>Craniata</taxon>
        <taxon>Vertebrata</taxon>
        <taxon>Chondrichthyes</taxon>
        <taxon>Elasmobranchii</taxon>
        <taxon>Galeomorphii</taxon>
        <taxon>Galeoidea</taxon>
        <taxon>Carcharhiniformes</taxon>
        <taxon>Scyliorhinidae</taxon>
        <taxon>Scyliorhinus</taxon>
    </lineage>
</organism>
<evidence type="ECO:0000259" key="6">
    <source>
        <dbReference type="SMART" id="SM00013"/>
    </source>
</evidence>
<evidence type="ECO:0008006" key="10">
    <source>
        <dbReference type="Google" id="ProtNLM"/>
    </source>
</evidence>
<keyword evidence="3" id="KW-0677">Repeat</keyword>
<dbReference type="OMA" id="SENRICC"/>
<protein>
    <recommendedName>
        <fullName evidence="10">LRRCT domain-containing protein</fullName>
    </recommendedName>
</protein>
<feature type="chain" id="PRO_5019072148" description="LRRCT domain-containing protein" evidence="5">
    <location>
        <begin position="38"/>
        <end position="384"/>
    </location>
</feature>
<evidence type="ECO:0000256" key="1">
    <source>
        <dbReference type="ARBA" id="ARBA00022614"/>
    </source>
</evidence>
<evidence type="ECO:0000256" key="2">
    <source>
        <dbReference type="ARBA" id="ARBA00022729"/>
    </source>
</evidence>
<gene>
    <name evidence="8" type="ORF">scyTo_0000398</name>
</gene>
<evidence type="ECO:0000259" key="7">
    <source>
        <dbReference type="SMART" id="SM00082"/>
    </source>
</evidence>
<keyword evidence="4" id="KW-1133">Transmembrane helix</keyword>
<dbReference type="EMBL" id="BFAA01000073">
    <property type="protein sequence ID" value="GCB65236.1"/>
    <property type="molecule type" value="Genomic_DNA"/>
</dbReference>
<sequence>MCGCCGLPLTLCRCPGLGRRAVLGAISLALLLASGRALSSCPSSCECSEPAKTVKCVNRELSSIPSGIPASVRTLFITGNNISRLESGAFGQSLQQLLTLSLSGNRIRAVDSLVFASLPKLQQLDLSNNRISRLQAAAFGAAPLSLQELNLSRALLNGSVVEQLSESLQSGSLSNLRQLQLAENDLFYLPARTFSRLPSLQHLELRNNSIVELRETFRNLTLRTLDLSSNALKRLGNSTLSELASQPNISIKLRDNPFDCDCGIEELLTWLQSTQKVVDRESLLCASPESLRNKPILQLKHSDLKCTVRGDMESVLQTSYVFLGIVLALIGVIFMFVLYLNRKGIKKWLYNVRDACRDHMEGYHYRYEINSDPRLTNLSSNSDA</sequence>
<feature type="domain" description="LRRNT" evidence="6">
    <location>
        <begin position="40"/>
        <end position="74"/>
    </location>
</feature>
<dbReference type="InterPro" id="IPR000372">
    <property type="entry name" value="LRRNT"/>
</dbReference>
<feature type="domain" description="LRRCT" evidence="7">
    <location>
        <begin position="256"/>
        <end position="307"/>
    </location>
</feature>
<keyword evidence="9" id="KW-1185">Reference proteome</keyword>
<dbReference type="InterPro" id="IPR000483">
    <property type="entry name" value="Cys-rich_flank_reg_C"/>
</dbReference>
<dbReference type="FunFam" id="3.80.10.10:FF:000082">
    <property type="entry name" value="Leucine-rich repeat-containing 24"/>
    <property type="match status" value="1"/>
</dbReference>
<dbReference type="PANTHER" id="PTHR24364:SF18">
    <property type="entry name" value="LP06937P"/>
    <property type="match status" value="1"/>
</dbReference>
<accession>A0A401NWI1</accession>
<dbReference type="PROSITE" id="PS51450">
    <property type="entry name" value="LRR"/>
    <property type="match status" value="3"/>
</dbReference>
<dbReference type="Gene3D" id="3.80.10.10">
    <property type="entry name" value="Ribonuclease Inhibitor"/>
    <property type="match status" value="1"/>
</dbReference>
<reference evidence="8 9" key="1">
    <citation type="journal article" date="2018" name="Nat. Ecol. Evol.">
        <title>Shark genomes provide insights into elasmobranch evolution and the origin of vertebrates.</title>
        <authorList>
            <person name="Hara Y"/>
            <person name="Yamaguchi K"/>
            <person name="Onimaru K"/>
            <person name="Kadota M"/>
            <person name="Koyanagi M"/>
            <person name="Keeley SD"/>
            <person name="Tatsumi K"/>
            <person name="Tanaka K"/>
            <person name="Motone F"/>
            <person name="Kageyama Y"/>
            <person name="Nozu R"/>
            <person name="Adachi N"/>
            <person name="Nishimura O"/>
            <person name="Nakagawa R"/>
            <person name="Tanegashima C"/>
            <person name="Kiyatake I"/>
            <person name="Matsumoto R"/>
            <person name="Murakumo K"/>
            <person name="Nishida K"/>
            <person name="Terakita A"/>
            <person name="Kuratani S"/>
            <person name="Sato K"/>
            <person name="Hyodo S Kuraku.S."/>
        </authorList>
    </citation>
    <scope>NUCLEOTIDE SEQUENCE [LARGE SCALE GENOMIC DNA]</scope>
</reference>
<dbReference type="SMART" id="SM00082">
    <property type="entry name" value="LRRCT"/>
    <property type="match status" value="1"/>
</dbReference>
<dbReference type="Pfam" id="PF13855">
    <property type="entry name" value="LRR_8"/>
    <property type="match status" value="2"/>
</dbReference>
<dbReference type="PRINTS" id="PR00019">
    <property type="entry name" value="LEURICHRPT"/>
</dbReference>
<dbReference type="OrthoDB" id="1574204at2759"/>
<feature type="transmembrane region" description="Helical" evidence="4">
    <location>
        <begin position="320"/>
        <end position="340"/>
    </location>
</feature>
<proteinExistence type="predicted"/>
<dbReference type="SMART" id="SM00013">
    <property type="entry name" value="LRRNT"/>
    <property type="match status" value="1"/>
</dbReference>
<dbReference type="SUPFAM" id="SSF52058">
    <property type="entry name" value="L domain-like"/>
    <property type="match status" value="1"/>
</dbReference>
<dbReference type="AlphaFoldDB" id="A0A401NWI1"/>
<dbReference type="STRING" id="75743.A0A401NWI1"/>
<dbReference type="Pfam" id="PF01463">
    <property type="entry name" value="LRRCT"/>
    <property type="match status" value="1"/>
</dbReference>
<dbReference type="InterPro" id="IPR052286">
    <property type="entry name" value="Wnt_signaling_inhibitor"/>
</dbReference>
<keyword evidence="4" id="KW-0472">Membrane</keyword>
<keyword evidence="2 5" id="KW-0732">Signal</keyword>
<evidence type="ECO:0000313" key="9">
    <source>
        <dbReference type="Proteomes" id="UP000288216"/>
    </source>
</evidence>
<feature type="signal peptide" evidence="5">
    <location>
        <begin position="1"/>
        <end position="37"/>
    </location>
</feature>
<dbReference type="InterPro" id="IPR003591">
    <property type="entry name" value="Leu-rich_rpt_typical-subtyp"/>
</dbReference>
<dbReference type="SMART" id="SM00369">
    <property type="entry name" value="LRR_TYP"/>
    <property type="match status" value="6"/>
</dbReference>
<evidence type="ECO:0000313" key="8">
    <source>
        <dbReference type="EMBL" id="GCB65236.1"/>
    </source>
</evidence>
<dbReference type="InterPro" id="IPR001611">
    <property type="entry name" value="Leu-rich_rpt"/>
</dbReference>
<dbReference type="Proteomes" id="UP000288216">
    <property type="component" value="Unassembled WGS sequence"/>
</dbReference>
<name>A0A401NWI1_SCYTO</name>
<keyword evidence="4" id="KW-0812">Transmembrane</keyword>
<evidence type="ECO:0000256" key="4">
    <source>
        <dbReference type="SAM" id="Phobius"/>
    </source>
</evidence>
<evidence type="ECO:0000256" key="3">
    <source>
        <dbReference type="ARBA" id="ARBA00022737"/>
    </source>
</evidence>
<keyword evidence="1" id="KW-0433">Leucine-rich repeat</keyword>
<dbReference type="PANTHER" id="PTHR24364">
    <property type="entry name" value="LP06937P"/>
    <property type="match status" value="1"/>
</dbReference>